<evidence type="ECO:0000313" key="2">
    <source>
        <dbReference type="EMBL" id="ETM47081.1"/>
    </source>
</evidence>
<dbReference type="Proteomes" id="UP000054532">
    <property type="component" value="Unassembled WGS sequence"/>
</dbReference>
<gene>
    <name evidence="2" type="ORF">L914_08151</name>
    <name evidence="1" type="ORF">L917_08085</name>
</gene>
<evidence type="ECO:0000313" key="1">
    <source>
        <dbReference type="EMBL" id="ETL93849.1"/>
    </source>
</evidence>
<reference evidence="1" key="1">
    <citation type="submission" date="2013-11" db="EMBL/GenBank/DDBJ databases">
        <title>The Genome Sequence of Phytophthora parasitica CHvinca01.</title>
        <authorList>
            <consortium name="The Broad Institute Genomics Platform"/>
            <person name="Russ C."/>
            <person name="Tyler B."/>
            <person name="Panabieres F."/>
            <person name="Shan W."/>
            <person name="Tripathy S."/>
            <person name="Grunwald N."/>
            <person name="Machado M."/>
            <person name="Johnson C.S."/>
            <person name="Arredondo F."/>
            <person name="Hong C."/>
            <person name="Coffey M."/>
            <person name="Young S.K."/>
            <person name="Zeng Q."/>
            <person name="Gargeya S."/>
            <person name="Fitzgerald M."/>
            <person name="Abouelleil A."/>
            <person name="Alvarado L."/>
            <person name="Chapman S.B."/>
            <person name="Gainer-Dewar J."/>
            <person name="Goldberg J."/>
            <person name="Griggs A."/>
            <person name="Gujja S."/>
            <person name="Hansen M."/>
            <person name="Howarth C."/>
            <person name="Imamovic A."/>
            <person name="Ireland A."/>
            <person name="Larimer J."/>
            <person name="McCowan C."/>
            <person name="Murphy C."/>
            <person name="Pearson M."/>
            <person name="Poon T.W."/>
            <person name="Priest M."/>
            <person name="Roberts A."/>
            <person name="Saif S."/>
            <person name="Shea T."/>
            <person name="Sykes S."/>
            <person name="Wortman J."/>
            <person name="Nusbaum C."/>
            <person name="Birren B."/>
        </authorList>
    </citation>
    <scope>NUCLEOTIDE SEQUENCE [LARGE SCALE GENOMIC DNA]</scope>
    <source>
        <strain evidence="1">CHvinca01</strain>
    </source>
</reference>
<accession>W2LAQ7</accession>
<sequence>MGPEILAKFSPLACKSRKGISQFLRLHSREDKYP</sequence>
<organism evidence="1">
    <name type="scientific">Phytophthora nicotianae</name>
    <name type="common">Potato buckeye rot agent</name>
    <name type="synonym">Phytophthora parasitica</name>
    <dbReference type="NCBI Taxonomy" id="4792"/>
    <lineage>
        <taxon>Eukaryota</taxon>
        <taxon>Sar</taxon>
        <taxon>Stramenopiles</taxon>
        <taxon>Oomycota</taxon>
        <taxon>Peronosporomycetes</taxon>
        <taxon>Peronosporales</taxon>
        <taxon>Peronosporaceae</taxon>
        <taxon>Phytophthora</taxon>
    </lineage>
</organism>
<proteinExistence type="predicted"/>
<name>W2LAQ7_PHYNI</name>
<dbReference type="Proteomes" id="UP000054423">
    <property type="component" value="Unassembled WGS sequence"/>
</dbReference>
<protein>
    <submittedName>
        <fullName evidence="1">Uncharacterized protein</fullName>
    </submittedName>
</protein>
<dbReference type="AlphaFoldDB" id="W2LAQ7"/>
<dbReference type="EMBL" id="KI692736">
    <property type="protein sequence ID" value="ETM47081.1"/>
    <property type="molecule type" value="Genomic_DNA"/>
</dbReference>
<reference evidence="2" key="2">
    <citation type="submission" date="2013-11" db="EMBL/GenBank/DDBJ databases">
        <title>The Genome Sequence of Phytophthora parasitica IAC_01/95.</title>
        <authorList>
            <consortium name="The Broad Institute Genomics Platform"/>
            <person name="Russ C."/>
            <person name="Tyler B."/>
            <person name="Panabieres F."/>
            <person name="Shan W."/>
            <person name="Tripathy S."/>
            <person name="Grunwald N."/>
            <person name="Machado M."/>
            <person name="Johnson C.S."/>
            <person name="Arredondo F."/>
            <person name="Hong C."/>
            <person name="Coffey M."/>
            <person name="Young S.K."/>
            <person name="Zeng Q."/>
            <person name="Gargeya S."/>
            <person name="Fitzgerald M."/>
            <person name="Abouelleil A."/>
            <person name="Alvarado L."/>
            <person name="Chapman S.B."/>
            <person name="Gainer-Dewar J."/>
            <person name="Goldberg J."/>
            <person name="Griggs A."/>
            <person name="Gujja S."/>
            <person name="Hansen M."/>
            <person name="Howarth C."/>
            <person name="Imamovic A."/>
            <person name="Ireland A."/>
            <person name="Larimer J."/>
            <person name="McCowan C."/>
            <person name="Murphy C."/>
            <person name="Pearson M."/>
            <person name="Poon T.W."/>
            <person name="Priest M."/>
            <person name="Roberts A."/>
            <person name="Saif S."/>
            <person name="Shea T."/>
            <person name="Sykes S."/>
            <person name="Wortman J."/>
            <person name="Nusbaum C."/>
            <person name="Birren B."/>
        </authorList>
    </citation>
    <scope>NUCLEOTIDE SEQUENCE [LARGE SCALE GENOMIC DNA]</scope>
    <source>
        <strain evidence="2">IAC_01/95</strain>
    </source>
</reference>
<dbReference type="EMBL" id="KI679510">
    <property type="protein sequence ID" value="ETL93849.1"/>
    <property type="molecule type" value="Genomic_DNA"/>
</dbReference>